<name>A0A7E4USQ7_PANRE</name>
<dbReference type="EC" id="2.4.1.17" evidence="6"/>
<reference evidence="8" key="2">
    <citation type="submission" date="2020-10" db="UniProtKB">
        <authorList>
            <consortium name="WormBaseParasite"/>
        </authorList>
    </citation>
    <scope>IDENTIFICATION</scope>
</reference>
<evidence type="ECO:0000256" key="2">
    <source>
        <dbReference type="ARBA" id="ARBA00022676"/>
    </source>
</evidence>
<keyword evidence="6" id="KW-0812">Transmembrane</keyword>
<evidence type="ECO:0000313" key="7">
    <source>
        <dbReference type="Proteomes" id="UP000492821"/>
    </source>
</evidence>
<dbReference type="InterPro" id="IPR002213">
    <property type="entry name" value="UDP_glucos_trans"/>
</dbReference>
<dbReference type="GO" id="GO:0015020">
    <property type="term" value="F:glucuronosyltransferase activity"/>
    <property type="evidence" value="ECO:0007669"/>
    <property type="project" value="UniProtKB-EC"/>
</dbReference>
<evidence type="ECO:0000256" key="3">
    <source>
        <dbReference type="ARBA" id="ARBA00022679"/>
    </source>
</evidence>
<evidence type="ECO:0000256" key="4">
    <source>
        <dbReference type="ARBA" id="ARBA00047475"/>
    </source>
</evidence>
<dbReference type="CDD" id="cd03784">
    <property type="entry name" value="GT1_Gtf-like"/>
    <property type="match status" value="1"/>
</dbReference>
<evidence type="ECO:0000313" key="8">
    <source>
        <dbReference type="WBParaSite" id="Pan_g12050.t1"/>
    </source>
</evidence>
<keyword evidence="7" id="KW-1185">Reference proteome</keyword>
<dbReference type="SUPFAM" id="SSF53756">
    <property type="entry name" value="UDP-Glycosyltransferase/glycogen phosphorylase"/>
    <property type="match status" value="1"/>
</dbReference>
<dbReference type="InterPro" id="IPR050271">
    <property type="entry name" value="UDP-glycosyltransferase"/>
</dbReference>
<dbReference type="InterPro" id="IPR035595">
    <property type="entry name" value="UDP_glycos_trans_CS"/>
</dbReference>
<keyword evidence="3 5" id="KW-0808">Transferase</keyword>
<proteinExistence type="inferred from homology"/>
<accession>A0A7E4USQ7</accession>
<dbReference type="Pfam" id="PF00201">
    <property type="entry name" value="UDPGT"/>
    <property type="match status" value="1"/>
</dbReference>
<dbReference type="PROSITE" id="PS00375">
    <property type="entry name" value="UDPGT"/>
    <property type="match status" value="1"/>
</dbReference>
<dbReference type="WBParaSite" id="Pan_g12050.t1">
    <property type="protein sequence ID" value="Pan_g12050.t1"/>
    <property type="gene ID" value="Pan_g12050"/>
</dbReference>
<feature type="transmembrane region" description="Helical" evidence="6">
    <location>
        <begin position="488"/>
        <end position="514"/>
    </location>
</feature>
<dbReference type="Proteomes" id="UP000492821">
    <property type="component" value="Unassembled WGS sequence"/>
</dbReference>
<dbReference type="AlphaFoldDB" id="A0A7E4USQ7"/>
<evidence type="ECO:0000256" key="1">
    <source>
        <dbReference type="ARBA" id="ARBA00009995"/>
    </source>
</evidence>
<keyword evidence="6" id="KW-1133">Transmembrane helix</keyword>
<keyword evidence="2 5" id="KW-0328">Glycosyltransferase</keyword>
<dbReference type="PANTHER" id="PTHR48043">
    <property type="entry name" value="EG:EG0003.4 PROTEIN-RELATED"/>
    <property type="match status" value="1"/>
</dbReference>
<organism evidence="7 8">
    <name type="scientific">Panagrellus redivivus</name>
    <name type="common">Microworm</name>
    <dbReference type="NCBI Taxonomy" id="6233"/>
    <lineage>
        <taxon>Eukaryota</taxon>
        <taxon>Metazoa</taxon>
        <taxon>Ecdysozoa</taxon>
        <taxon>Nematoda</taxon>
        <taxon>Chromadorea</taxon>
        <taxon>Rhabditida</taxon>
        <taxon>Tylenchina</taxon>
        <taxon>Panagrolaimomorpha</taxon>
        <taxon>Panagrolaimoidea</taxon>
        <taxon>Panagrolaimidae</taxon>
        <taxon>Panagrellus</taxon>
    </lineage>
</organism>
<protein>
    <recommendedName>
        <fullName evidence="6">UDP-glucuronosyltransferase</fullName>
        <ecNumber evidence="6">2.4.1.17</ecNumber>
    </recommendedName>
</protein>
<keyword evidence="6" id="KW-0472">Membrane</keyword>
<evidence type="ECO:0000256" key="6">
    <source>
        <dbReference type="RuleBase" id="RU362059"/>
    </source>
</evidence>
<comment type="similarity">
    <text evidence="1 5">Belongs to the UDP-glycosyltransferase family.</text>
</comment>
<comment type="subcellular location">
    <subcellularLocation>
        <location evidence="6">Membrane</location>
        <topology evidence="6">Single-pass membrane protein</topology>
    </subcellularLocation>
</comment>
<dbReference type="PANTHER" id="PTHR48043:SF145">
    <property type="entry name" value="FI06409P-RELATED"/>
    <property type="match status" value="1"/>
</dbReference>
<dbReference type="Gene3D" id="3.40.50.2000">
    <property type="entry name" value="Glycogen Phosphorylase B"/>
    <property type="match status" value="2"/>
</dbReference>
<comment type="catalytic activity">
    <reaction evidence="4 6">
        <text>glucuronate acceptor + UDP-alpha-D-glucuronate = acceptor beta-D-glucuronoside + UDP + H(+)</text>
        <dbReference type="Rhea" id="RHEA:21032"/>
        <dbReference type="ChEBI" id="CHEBI:15378"/>
        <dbReference type="ChEBI" id="CHEBI:58052"/>
        <dbReference type="ChEBI" id="CHEBI:58223"/>
        <dbReference type="ChEBI" id="CHEBI:132367"/>
        <dbReference type="ChEBI" id="CHEBI:132368"/>
        <dbReference type="EC" id="2.4.1.17"/>
    </reaction>
</comment>
<dbReference type="GO" id="GO:0016020">
    <property type="term" value="C:membrane"/>
    <property type="evidence" value="ECO:0007669"/>
    <property type="project" value="UniProtKB-SubCell"/>
</dbReference>
<sequence>MVKIQLTAFLLLALLAVSGAAFKILFFIPLFGISHVNFSGRLADIIAQAGHEVVVYQPVLDDSIKTKGFKSPNITKYFTLPAKGEDYSYDRDEFERAIWGGMSMELMKKFSHFRGEFCKAIMNDKENIAALKAENFDLVVTEWFEPCGYGLLEALGAKKYVTTSSGGLHSANLAVFGVKPHLSYTPAVMSTMTEKMGFVERVKSFGTYLFFNLVLKDIFMGSISRAIQHHYPNFDLDTKISKSAFVFVNSEDHLAYTLPRTPKFIMIPNMDNAQPKPLTAKYAEIVESPKTRGTVLFSFGSVVQAYTMPAHVKTAFLEAFKEFPDITFFWKYEKPEDGTAANIPNVFIDKWLPQRDLLHHPKMLAFITHAGQNSLNEAAATGVPLLSLPVFGDQPSNTALLTYRGMGFGLDQKTLTKEKVVEALNEILNNKKYKEKAQLISRMIQARPLSTKESFIKHIEFAAEFGDTGTLSAEGANQSVFVFHSLDVIGLLLAVIILVVLLLKWVIVSVARLVRTKLVKSKKE</sequence>
<evidence type="ECO:0000256" key="5">
    <source>
        <dbReference type="RuleBase" id="RU003718"/>
    </source>
</evidence>
<reference evidence="7" key="1">
    <citation type="journal article" date="2013" name="Genetics">
        <title>The draft genome and transcriptome of Panagrellus redivivus are shaped by the harsh demands of a free-living lifestyle.</title>
        <authorList>
            <person name="Srinivasan J."/>
            <person name="Dillman A.R."/>
            <person name="Macchietto M.G."/>
            <person name="Heikkinen L."/>
            <person name="Lakso M."/>
            <person name="Fracchia K.M."/>
            <person name="Antoshechkin I."/>
            <person name="Mortazavi A."/>
            <person name="Wong G."/>
            <person name="Sternberg P.W."/>
        </authorList>
    </citation>
    <scope>NUCLEOTIDE SEQUENCE [LARGE SCALE GENOMIC DNA]</scope>
    <source>
        <strain evidence="7">MT8872</strain>
    </source>
</reference>
<dbReference type="FunFam" id="3.40.50.2000:FF:000021">
    <property type="entry name" value="UDP-glucuronosyltransferase"/>
    <property type="match status" value="1"/>
</dbReference>